<keyword evidence="1" id="KW-0812">Transmembrane</keyword>
<feature type="transmembrane region" description="Helical" evidence="1">
    <location>
        <begin position="185"/>
        <end position="206"/>
    </location>
</feature>
<evidence type="ECO:0000313" key="3">
    <source>
        <dbReference type="Proteomes" id="UP000252517"/>
    </source>
</evidence>
<dbReference type="Proteomes" id="UP000252517">
    <property type="component" value="Unassembled WGS sequence"/>
</dbReference>
<reference evidence="2 3" key="1">
    <citation type="submission" date="2014-07" db="EMBL/GenBank/DDBJ databases">
        <title>Draft genome sequence of Thalassospira profundimaris S25-3-2.</title>
        <authorList>
            <person name="Lai Q."/>
            <person name="Shao Z."/>
        </authorList>
    </citation>
    <scope>NUCLEOTIDE SEQUENCE [LARGE SCALE GENOMIC DNA]</scope>
    <source>
        <strain evidence="2 3">S25-3-2</strain>
    </source>
</reference>
<evidence type="ECO:0000313" key="2">
    <source>
        <dbReference type="EMBL" id="RCK54288.1"/>
    </source>
</evidence>
<protein>
    <submittedName>
        <fullName evidence="2">Uncharacterized protein</fullName>
    </submittedName>
</protein>
<dbReference type="AlphaFoldDB" id="A0A367XL53"/>
<dbReference type="EMBL" id="JPWH01000001">
    <property type="protein sequence ID" value="RCK54288.1"/>
    <property type="molecule type" value="Genomic_DNA"/>
</dbReference>
<proteinExistence type="predicted"/>
<dbReference type="OrthoDB" id="7366611at2"/>
<sequence>MLGPTEIVALRGNGSILLIGRRLSFGQLNRFDAKTCGSIEDPQTIADRVRCYSAYPGNGLKLRHFWMAAAGGSMVPRNDLDMARDVGRIVAQGTWMVLEIADERNLGPAVPEKMKPPMAPAFSILKGRNVATMSMDEKFQLTFDKVPNYLGEGFAETFRELVSPAALATAAVTIAVLAFASGGTIVAIILGIGYAMVGWAIFNAIGDLIEAMKLVANAKDEQTLDRAAFLFARVAAEITVGLLLALLTRVAGRAGVGGKNARQVAEETPKSLRAPVQASRQAVEAPLKVSPNRSFEKIEKSEVVESKFRPNEVESESVADKTNRANLGANNVNAGVALRQKLSALQGAQTKAARVRQLPDGRIRYYEAERAARNPGATRGASYVTEYNPKNGNVRSWNEAYDQAGNVNRVRPKMINGQNVKSLHYPPTAKELGLK</sequence>
<evidence type="ECO:0000256" key="1">
    <source>
        <dbReference type="SAM" id="Phobius"/>
    </source>
</evidence>
<comment type="caution">
    <text evidence="2">The sequence shown here is derived from an EMBL/GenBank/DDBJ whole genome shotgun (WGS) entry which is preliminary data.</text>
</comment>
<dbReference type="RefSeq" id="WP_114086872.1">
    <property type="nucleotide sequence ID" value="NZ_JPWH01000001.1"/>
</dbReference>
<name>A0A367XL53_9PROT</name>
<keyword evidence="1" id="KW-0472">Membrane</keyword>
<organism evidence="2 3">
    <name type="scientific">Thalassospira profundimaris</name>
    <dbReference type="NCBI Taxonomy" id="502049"/>
    <lineage>
        <taxon>Bacteria</taxon>
        <taxon>Pseudomonadati</taxon>
        <taxon>Pseudomonadota</taxon>
        <taxon>Alphaproteobacteria</taxon>
        <taxon>Rhodospirillales</taxon>
        <taxon>Thalassospiraceae</taxon>
        <taxon>Thalassospira</taxon>
    </lineage>
</organism>
<feature type="transmembrane region" description="Helical" evidence="1">
    <location>
        <begin position="227"/>
        <end position="247"/>
    </location>
</feature>
<feature type="transmembrane region" description="Helical" evidence="1">
    <location>
        <begin position="161"/>
        <end position="179"/>
    </location>
</feature>
<gene>
    <name evidence="2" type="ORF">TH25_03030</name>
</gene>
<keyword evidence="1" id="KW-1133">Transmembrane helix</keyword>
<accession>A0A367XL53</accession>